<dbReference type="EMBL" id="JACVVK020000129">
    <property type="protein sequence ID" value="KAK7490216.1"/>
    <property type="molecule type" value="Genomic_DNA"/>
</dbReference>
<dbReference type="Proteomes" id="UP001519460">
    <property type="component" value="Unassembled WGS sequence"/>
</dbReference>
<gene>
    <name evidence="1" type="ORF">BaRGS_00018561</name>
</gene>
<comment type="caution">
    <text evidence="1">The sequence shown here is derived from an EMBL/GenBank/DDBJ whole genome shotgun (WGS) entry which is preliminary data.</text>
</comment>
<sequence length="88" mass="10231">MNMRQKTLAGFRSPPQKYSELTEAGQVRLFYQLSAPYEKEFTIAHMLPSDYHKKNVLLATRSGKRLIAGIFEEGCLLRCNMCNYYTFN</sequence>
<name>A0ABD0KT19_9CAEN</name>
<keyword evidence="2" id="KW-1185">Reference proteome</keyword>
<protein>
    <submittedName>
        <fullName evidence="1">Uncharacterized protein</fullName>
    </submittedName>
</protein>
<accession>A0ABD0KT19</accession>
<reference evidence="1 2" key="1">
    <citation type="journal article" date="2023" name="Sci. Data">
        <title>Genome assembly of the Korean intertidal mud-creeper Batillaria attramentaria.</title>
        <authorList>
            <person name="Patra A.K."/>
            <person name="Ho P.T."/>
            <person name="Jun S."/>
            <person name="Lee S.J."/>
            <person name="Kim Y."/>
            <person name="Won Y.J."/>
        </authorList>
    </citation>
    <scope>NUCLEOTIDE SEQUENCE [LARGE SCALE GENOMIC DNA]</scope>
    <source>
        <strain evidence="1">Wonlab-2016</strain>
    </source>
</reference>
<evidence type="ECO:0000313" key="2">
    <source>
        <dbReference type="Proteomes" id="UP001519460"/>
    </source>
</evidence>
<dbReference type="AlphaFoldDB" id="A0ABD0KT19"/>
<proteinExistence type="predicted"/>
<organism evidence="1 2">
    <name type="scientific">Batillaria attramentaria</name>
    <dbReference type="NCBI Taxonomy" id="370345"/>
    <lineage>
        <taxon>Eukaryota</taxon>
        <taxon>Metazoa</taxon>
        <taxon>Spiralia</taxon>
        <taxon>Lophotrochozoa</taxon>
        <taxon>Mollusca</taxon>
        <taxon>Gastropoda</taxon>
        <taxon>Caenogastropoda</taxon>
        <taxon>Sorbeoconcha</taxon>
        <taxon>Cerithioidea</taxon>
        <taxon>Batillariidae</taxon>
        <taxon>Batillaria</taxon>
    </lineage>
</organism>
<evidence type="ECO:0000313" key="1">
    <source>
        <dbReference type="EMBL" id="KAK7490216.1"/>
    </source>
</evidence>